<dbReference type="GO" id="GO:0016706">
    <property type="term" value="F:2-oxoglutarate-dependent dioxygenase activity"/>
    <property type="evidence" value="ECO:0007669"/>
    <property type="project" value="UniProtKB-ARBA"/>
</dbReference>
<dbReference type="SUPFAM" id="SSF51197">
    <property type="entry name" value="Clavaminate synthase-like"/>
    <property type="match status" value="1"/>
</dbReference>
<dbReference type="Gene3D" id="2.60.120.620">
    <property type="entry name" value="q2cbj1_9rhob like domain"/>
    <property type="match status" value="1"/>
</dbReference>
<protein>
    <submittedName>
        <fullName evidence="1">Phytanoyl-CoA dioxygenase</fullName>
    </submittedName>
</protein>
<name>A0A158FQ50_CABSO</name>
<dbReference type="GO" id="GO:0005506">
    <property type="term" value="F:iron ion binding"/>
    <property type="evidence" value="ECO:0007669"/>
    <property type="project" value="UniProtKB-ARBA"/>
</dbReference>
<dbReference type="OrthoDB" id="9814777at2"/>
<dbReference type="Pfam" id="PF05721">
    <property type="entry name" value="PhyH"/>
    <property type="match status" value="1"/>
</dbReference>
<keyword evidence="1" id="KW-0560">Oxidoreductase</keyword>
<gene>
    <name evidence="1" type="ORF">AWB64_01645</name>
</gene>
<keyword evidence="1" id="KW-0223">Dioxygenase</keyword>
<sequence length="270" mass="30246">MSLTLNVEQMDTFRKDGVVCLRNVFSPDWVGLVERGIARNLAEPGPFANYADGDKKQFFQDANNWQRIPEFEEFARHSPARLLAAQLLRSSKINFLHDHTLVKRGGTSKATQWHQDQPYSPVDGWQFCTIWMPVDPVPRDAVLEFVAGSHSDNRWYRPQRFIDGSLREGDDPSWELLPDIEADRAAHNIVAWAVMPGDALVFHGLTLHGAPGNPYDTARRVLTTRWTGDDARMNIRKGKLSPPLPEVGAPAHGAVLDCDAFPVVWGGVKA</sequence>
<dbReference type="PANTHER" id="PTHR20883">
    <property type="entry name" value="PHYTANOYL-COA DIOXYGENASE DOMAIN CONTAINING 1"/>
    <property type="match status" value="1"/>
</dbReference>
<organism evidence="1 2">
    <name type="scientific">Caballeronia sordidicola</name>
    <name type="common">Burkholderia sordidicola</name>
    <dbReference type="NCBI Taxonomy" id="196367"/>
    <lineage>
        <taxon>Bacteria</taxon>
        <taxon>Pseudomonadati</taxon>
        <taxon>Pseudomonadota</taxon>
        <taxon>Betaproteobacteria</taxon>
        <taxon>Burkholderiales</taxon>
        <taxon>Burkholderiaceae</taxon>
        <taxon>Caballeronia</taxon>
    </lineage>
</organism>
<dbReference type="AlphaFoldDB" id="A0A158FQ50"/>
<reference evidence="1 2" key="1">
    <citation type="submission" date="2016-01" db="EMBL/GenBank/DDBJ databases">
        <authorList>
            <person name="Oliw E.H."/>
        </authorList>
    </citation>
    <scope>NUCLEOTIDE SEQUENCE [LARGE SCALE GENOMIC DNA]</scope>
    <source>
        <strain evidence="1">LMG 22029</strain>
    </source>
</reference>
<dbReference type="EMBL" id="FCOC02000003">
    <property type="protein sequence ID" value="SAL21956.1"/>
    <property type="molecule type" value="Genomic_DNA"/>
</dbReference>
<dbReference type="RefSeq" id="WP_060818167.1">
    <property type="nucleotide sequence ID" value="NZ_FCOC02000003.1"/>
</dbReference>
<dbReference type="InterPro" id="IPR008775">
    <property type="entry name" value="Phytyl_CoA_dOase-like"/>
</dbReference>
<evidence type="ECO:0000313" key="1">
    <source>
        <dbReference type="EMBL" id="SAL21956.1"/>
    </source>
</evidence>
<dbReference type="Proteomes" id="UP000054893">
    <property type="component" value="Unassembled WGS sequence"/>
</dbReference>
<proteinExistence type="predicted"/>
<dbReference type="PANTHER" id="PTHR20883:SF49">
    <property type="entry name" value="PHYTANOYL-COA DIOXYGENASE"/>
    <property type="match status" value="1"/>
</dbReference>
<evidence type="ECO:0000313" key="2">
    <source>
        <dbReference type="Proteomes" id="UP000054893"/>
    </source>
</evidence>
<accession>A0A158FQ50</accession>